<evidence type="ECO:0000313" key="2">
    <source>
        <dbReference type="Proteomes" id="UP000236959"/>
    </source>
</evidence>
<accession>A0A2S3UN26</accession>
<name>A0A2S3UN26_9HYPH</name>
<dbReference type="RefSeq" id="WP_103224250.1">
    <property type="nucleotide sequence ID" value="NZ_PPCN01000010.1"/>
</dbReference>
<comment type="caution">
    <text evidence="1">The sequence shown here is derived from an EMBL/GenBank/DDBJ whole genome shotgun (WGS) entry which is preliminary data.</text>
</comment>
<dbReference type="InterPro" id="IPR024364">
    <property type="entry name" value="Baseplate_phage_T4-like"/>
</dbReference>
<protein>
    <recommendedName>
        <fullName evidence="3">T4 bacteriophage base plate protein</fullName>
    </recommendedName>
</protein>
<proteinExistence type="predicted"/>
<keyword evidence="2" id="KW-1185">Reference proteome</keyword>
<reference evidence="1 2" key="1">
    <citation type="submission" date="2018-01" db="EMBL/GenBank/DDBJ databases">
        <title>Genomic Encyclopedia of Archaeal and Bacterial Type Strains, Phase II (KMG-II): from individual species to whole genera.</title>
        <authorList>
            <person name="Goeker M."/>
        </authorList>
    </citation>
    <scope>NUCLEOTIDE SEQUENCE [LARGE SCALE GENOMIC DNA]</scope>
    <source>
        <strain evidence="1 2">DSM 17023</strain>
    </source>
</reference>
<dbReference type="Pfam" id="PF12322">
    <property type="entry name" value="T4_baseplate"/>
    <property type="match status" value="1"/>
</dbReference>
<dbReference type="AlphaFoldDB" id="A0A2S3UN26"/>
<dbReference type="OrthoDB" id="283948at2"/>
<dbReference type="EMBL" id="PPCN01000010">
    <property type="protein sequence ID" value="POF29091.1"/>
    <property type="molecule type" value="Genomic_DNA"/>
</dbReference>
<sequence length="272" mass="30155">MQQIAPIETETARPVARMGHEVTLPVGFTDEDGTRHVKARIRKLTGNEEAILADPRLRQNTGKLVTELLASAIREIDGVEKVGPKVTAALTSADRNYLLLELRKITFGAELEARYVCPACSERFEAVEDLGLFECRTSEDGEPVVEVDLEDGYEDRDGELHLRALFRLPTGEDEEKVSAAMKQNPSRGVNLLLSRCLNSLGSLPENKLKGLGARIFSDLTMSDRSLIERAMRSDAPGVDLRHQVDCLACGHDFEVNLDMTNFFSQRQRTSAA</sequence>
<evidence type="ECO:0000313" key="1">
    <source>
        <dbReference type="EMBL" id="POF29091.1"/>
    </source>
</evidence>
<evidence type="ECO:0008006" key="3">
    <source>
        <dbReference type="Google" id="ProtNLM"/>
    </source>
</evidence>
<gene>
    <name evidence="1" type="ORF">CLV41_11095</name>
</gene>
<dbReference type="Proteomes" id="UP000236959">
    <property type="component" value="Unassembled WGS sequence"/>
</dbReference>
<organism evidence="1 2">
    <name type="scientific">Roseibium marinum</name>
    <dbReference type="NCBI Taxonomy" id="281252"/>
    <lineage>
        <taxon>Bacteria</taxon>
        <taxon>Pseudomonadati</taxon>
        <taxon>Pseudomonadota</taxon>
        <taxon>Alphaproteobacteria</taxon>
        <taxon>Hyphomicrobiales</taxon>
        <taxon>Stappiaceae</taxon>
        <taxon>Roseibium</taxon>
    </lineage>
</organism>